<gene>
    <name evidence="1" type="ORF">GK091_19970</name>
</gene>
<protein>
    <submittedName>
        <fullName evidence="1">Uncharacterized protein</fullName>
    </submittedName>
</protein>
<sequence length="123" mass="14777">MSLQKRIKTLSFDSLHELINQAHHEINRRQEFIKRIPPLKLQDLSFSVRARDLLYRTIADKKKLVYWQDAQKLTLGETLQLLEPADWRQINYKNTKVFSELCALFQHYKAPLEWYYNEVEGNV</sequence>
<evidence type="ECO:0000313" key="1">
    <source>
        <dbReference type="EMBL" id="NEU69174.1"/>
    </source>
</evidence>
<dbReference type="EMBL" id="JAAGNZ010000002">
    <property type="protein sequence ID" value="NEU69174.1"/>
    <property type="molecule type" value="Genomic_DNA"/>
</dbReference>
<accession>A0A6M0ILY6</accession>
<dbReference type="Proteomes" id="UP000477386">
    <property type="component" value="Unassembled WGS sequence"/>
</dbReference>
<proteinExistence type="predicted"/>
<organism evidence="1 2">
    <name type="scientific">Spirosoma agri</name>
    <dbReference type="NCBI Taxonomy" id="1987381"/>
    <lineage>
        <taxon>Bacteria</taxon>
        <taxon>Pseudomonadati</taxon>
        <taxon>Bacteroidota</taxon>
        <taxon>Cytophagia</taxon>
        <taxon>Cytophagales</taxon>
        <taxon>Cytophagaceae</taxon>
        <taxon>Spirosoma</taxon>
    </lineage>
</organism>
<evidence type="ECO:0000313" key="2">
    <source>
        <dbReference type="Proteomes" id="UP000477386"/>
    </source>
</evidence>
<name>A0A6M0ILY6_9BACT</name>
<dbReference type="RefSeq" id="WP_164041650.1">
    <property type="nucleotide sequence ID" value="NZ_JAAGNZ010000002.1"/>
</dbReference>
<reference evidence="1 2" key="1">
    <citation type="submission" date="2020-02" db="EMBL/GenBank/DDBJ databases">
        <title>Draft genome sequence of two Spirosoma agri KCTC 52727 and Spirosoma terrae KCTC 52035.</title>
        <authorList>
            <person name="Rojas J."/>
            <person name="Ambika Manirajan B."/>
            <person name="Ratering S."/>
            <person name="Suarez C."/>
            <person name="Schnell S."/>
        </authorList>
    </citation>
    <scope>NUCLEOTIDE SEQUENCE [LARGE SCALE GENOMIC DNA]</scope>
    <source>
        <strain evidence="1 2">KCTC 52727</strain>
    </source>
</reference>
<comment type="caution">
    <text evidence="1">The sequence shown here is derived from an EMBL/GenBank/DDBJ whole genome shotgun (WGS) entry which is preliminary data.</text>
</comment>
<keyword evidence="2" id="KW-1185">Reference proteome</keyword>
<dbReference type="AlphaFoldDB" id="A0A6M0ILY6"/>